<organism evidence="3 4">
    <name type="scientific">Dibothriocephalus latus</name>
    <name type="common">Fish tapeworm</name>
    <name type="synonym">Diphyllobothrium latum</name>
    <dbReference type="NCBI Taxonomy" id="60516"/>
    <lineage>
        <taxon>Eukaryota</taxon>
        <taxon>Metazoa</taxon>
        <taxon>Spiralia</taxon>
        <taxon>Lophotrochozoa</taxon>
        <taxon>Platyhelminthes</taxon>
        <taxon>Cestoda</taxon>
        <taxon>Eucestoda</taxon>
        <taxon>Diphyllobothriidea</taxon>
        <taxon>Diphyllobothriidae</taxon>
        <taxon>Dibothriocephalus</taxon>
    </lineage>
</organism>
<reference evidence="3 4" key="1">
    <citation type="submission" date="2018-11" db="EMBL/GenBank/DDBJ databases">
        <authorList>
            <consortium name="Pathogen Informatics"/>
        </authorList>
    </citation>
    <scope>NUCLEOTIDE SEQUENCE [LARGE SCALE GENOMIC DNA]</scope>
</reference>
<keyword evidence="2" id="KW-0472">Membrane</keyword>
<name>A0A3P7NDY5_DIBLA</name>
<keyword evidence="4" id="KW-1185">Reference proteome</keyword>
<evidence type="ECO:0000313" key="3">
    <source>
        <dbReference type="EMBL" id="VDN38430.1"/>
    </source>
</evidence>
<feature type="region of interest" description="Disordered" evidence="1">
    <location>
        <begin position="116"/>
        <end position="146"/>
    </location>
</feature>
<feature type="compositionally biased region" description="Low complexity" evidence="1">
    <location>
        <begin position="137"/>
        <end position="146"/>
    </location>
</feature>
<keyword evidence="2" id="KW-1133">Transmembrane helix</keyword>
<protein>
    <submittedName>
        <fullName evidence="3">Uncharacterized protein</fullName>
    </submittedName>
</protein>
<keyword evidence="2" id="KW-0812">Transmembrane</keyword>
<evidence type="ECO:0000256" key="1">
    <source>
        <dbReference type="SAM" id="MobiDB-lite"/>
    </source>
</evidence>
<dbReference type="EMBL" id="UYRU01093095">
    <property type="protein sequence ID" value="VDN38430.1"/>
    <property type="molecule type" value="Genomic_DNA"/>
</dbReference>
<dbReference type="Proteomes" id="UP000281553">
    <property type="component" value="Unassembled WGS sequence"/>
</dbReference>
<evidence type="ECO:0000256" key="2">
    <source>
        <dbReference type="SAM" id="Phobius"/>
    </source>
</evidence>
<proteinExistence type="predicted"/>
<sequence>MCFAISDAQLGVFVVHKDLAPDLPQQCASSNFTCYLSLGPPFAPHKMSAPENSNFLPQSKTAPFNAGKKINHSDHHDFQSSRIDQVLLINTSSASRNNVRFLELLGLDRSAAAAAPDHNSASSSNLPVLPSGSTHNPQQVLSSPSPRLSLVSSRVRYDNTSTVLHAKLDNVGPGSSSEDALLNRSSVLFVAVSFILLMIISLGWLIFYYIQRFRYLHSKERASVSA</sequence>
<feature type="transmembrane region" description="Helical" evidence="2">
    <location>
        <begin position="187"/>
        <end position="210"/>
    </location>
</feature>
<dbReference type="AlphaFoldDB" id="A0A3P7NDY5"/>
<gene>
    <name evidence="3" type="ORF">DILT_LOCUS17598</name>
</gene>
<evidence type="ECO:0000313" key="4">
    <source>
        <dbReference type="Proteomes" id="UP000281553"/>
    </source>
</evidence>
<accession>A0A3P7NDY5</accession>
<dbReference type="OrthoDB" id="9984778at2759"/>